<dbReference type="AlphaFoldDB" id="A7RG19"/>
<feature type="region of interest" description="Disordered" evidence="1">
    <location>
        <begin position="329"/>
        <end position="350"/>
    </location>
</feature>
<feature type="compositionally biased region" description="Basic and acidic residues" evidence="1">
    <location>
        <begin position="81"/>
        <end position="132"/>
    </location>
</feature>
<name>A7RG19_NEMVE</name>
<proteinExistence type="predicted"/>
<dbReference type="GO" id="GO:0004672">
    <property type="term" value="F:protein kinase activity"/>
    <property type="evidence" value="ECO:0000318"/>
    <property type="project" value="GO_Central"/>
</dbReference>
<dbReference type="eggNOG" id="KOG0589">
    <property type="taxonomic scope" value="Eukaryota"/>
</dbReference>
<feature type="region of interest" description="Disordered" evidence="1">
    <location>
        <begin position="387"/>
        <end position="434"/>
    </location>
</feature>
<feature type="region of interest" description="Disordered" evidence="1">
    <location>
        <begin position="1"/>
        <end position="159"/>
    </location>
</feature>
<dbReference type="OrthoDB" id="248923at2759"/>
<feature type="compositionally biased region" description="Basic and acidic residues" evidence="1">
    <location>
        <begin position="332"/>
        <end position="350"/>
    </location>
</feature>
<keyword evidence="3" id="KW-1185">Reference proteome</keyword>
<feature type="compositionally biased region" description="Pro residues" evidence="1">
    <location>
        <begin position="210"/>
        <end position="225"/>
    </location>
</feature>
<feature type="region of interest" description="Disordered" evidence="1">
    <location>
        <begin position="608"/>
        <end position="714"/>
    </location>
</feature>
<protein>
    <submittedName>
        <fullName evidence="2">Uncharacterized protein</fullName>
    </submittedName>
</protein>
<reference evidence="2 3" key="1">
    <citation type="journal article" date="2007" name="Science">
        <title>Sea anemone genome reveals ancestral eumetazoan gene repertoire and genomic organization.</title>
        <authorList>
            <person name="Putnam N.H."/>
            <person name="Srivastava M."/>
            <person name="Hellsten U."/>
            <person name="Dirks B."/>
            <person name="Chapman J."/>
            <person name="Salamov A."/>
            <person name="Terry A."/>
            <person name="Shapiro H."/>
            <person name="Lindquist E."/>
            <person name="Kapitonov V.V."/>
            <person name="Jurka J."/>
            <person name="Genikhovich G."/>
            <person name="Grigoriev I.V."/>
            <person name="Lucas S.M."/>
            <person name="Steele R.E."/>
            <person name="Finnerty J.R."/>
            <person name="Technau U."/>
            <person name="Martindale M.Q."/>
            <person name="Rokhsar D.S."/>
        </authorList>
    </citation>
    <scope>NUCLEOTIDE SEQUENCE [LARGE SCALE GENOMIC DNA]</scope>
    <source>
        <strain evidence="3">CH2 X CH6</strain>
    </source>
</reference>
<feature type="compositionally biased region" description="Basic and acidic residues" evidence="1">
    <location>
        <begin position="643"/>
        <end position="677"/>
    </location>
</feature>
<feature type="non-terminal residue" evidence="2">
    <location>
        <position position="744"/>
    </location>
</feature>
<sequence length="744" mass="83095">VIEDEFSHTVLHRKPFGMPPQRAVPHPRPAPKPSAPPQRYSDPKAKYGVSVAKKKPTKKPGSGGEAAAKKAVKPAEPGRAGSDKNKEDARERRRKELMQNEDQKYQDHMKKVQQQRWERQQRDQINRAREQAWKNTLSVGLSPDKNAAKKNSDPGPKPAKAEIVYKQPQAMQKYQVPSNRPVSAYEQKENIPVGENKQRPVSANNAPTPAWQPPRPMPAWAPPNPAWEAARQGEINRAQGANAAELARIKEEFWSNKRAAQMNKRRAQANWGGYEYKPPVQQHEAKPANGNGKKGQEKDYLSRLEAIRRQNYHERQEIQRRMAGIRGAIQEAPEKPKQEVKVAGDPRYDPDARQKKIAALKAQAEDRAAMLRKQLEARKAEVLARLNREGKEKAEEERQRQIAELRQQKPREFNRPAERPIRPAPREEKPAVAPIGLETALKQVGVTTLFRSNSEGDLSSLVKEQKEEEEQREENAPRKQWGAIPFKPRMLPLEVTASHMEATSAADAVIKPGEDANHVRKQWGQPQRTQIVSALENVKLQTATSAFGVGGDEMDAAKSPPVLSAIGKTITVSKGSQSPGMGVTTTVKSIDSPTLGVTVVKNAASPKTLVPAVSEEKEAPKDGDNEPASQQKPPGSPATAWGEAKKPETPKKATSPGEEKVGSREAYEDYLKSLREKEEEEEKEMESDEKPKESDQQTPEEEKTPSPVQQKDSEIVDLEVFDAICSKYSLCMVSFYLQYSLEET</sequence>
<feature type="region of interest" description="Disordered" evidence="1">
    <location>
        <begin position="275"/>
        <end position="297"/>
    </location>
</feature>
<feature type="compositionally biased region" description="Basic and acidic residues" evidence="1">
    <location>
        <begin position="387"/>
        <end position="430"/>
    </location>
</feature>
<feature type="region of interest" description="Disordered" evidence="1">
    <location>
        <begin position="456"/>
        <end position="478"/>
    </location>
</feature>
<dbReference type="Proteomes" id="UP000001593">
    <property type="component" value="Unassembled WGS sequence"/>
</dbReference>
<dbReference type="KEGG" id="nve:5521998"/>
<evidence type="ECO:0000256" key="1">
    <source>
        <dbReference type="SAM" id="MobiDB-lite"/>
    </source>
</evidence>
<dbReference type="EMBL" id="DS469508">
    <property type="protein sequence ID" value="EDO49821.1"/>
    <property type="molecule type" value="Genomic_DNA"/>
</dbReference>
<feature type="compositionally biased region" description="Basic and acidic residues" evidence="1">
    <location>
        <begin position="614"/>
        <end position="624"/>
    </location>
</feature>
<organism evidence="2 3">
    <name type="scientific">Nematostella vectensis</name>
    <name type="common">Starlet sea anemone</name>
    <dbReference type="NCBI Taxonomy" id="45351"/>
    <lineage>
        <taxon>Eukaryota</taxon>
        <taxon>Metazoa</taxon>
        <taxon>Cnidaria</taxon>
        <taxon>Anthozoa</taxon>
        <taxon>Hexacorallia</taxon>
        <taxon>Actiniaria</taxon>
        <taxon>Edwardsiidae</taxon>
        <taxon>Nematostella</taxon>
    </lineage>
</organism>
<gene>
    <name evidence="2" type="ORF">NEMVEDRAFT_v1g196670</name>
</gene>
<dbReference type="InParanoid" id="A7RG19"/>
<evidence type="ECO:0000313" key="3">
    <source>
        <dbReference type="Proteomes" id="UP000001593"/>
    </source>
</evidence>
<dbReference type="OMA" id="IPFKPRM"/>
<accession>A7RG19</accession>
<dbReference type="HOGENOM" id="CLU_373679_0_0_1"/>
<feature type="compositionally biased region" description="Pro residues" evidence="1">
    <location>
        <begin position="26"/>
        <end position="36"/>
    </location>
</feature>
<dbReference type="PhylomeDB" id="A7RG19"/>
<feature type="compositionally biased region" description="Acidic residues" evidence="1">
    <location>
        <begin position="678"/>
        <end position="687"/>
    </location>
</feature>
<feature type="compositionally biased region" description="Basic and acidic residues" evidence="1">
    <location>
        <begin position="688"/>
        <end position="704"/>
    </location>
</feature>
<evidence type="ECO:0000313" key="2">
    <source>
        <dbReference type="EMBL" id="EDO49821.1"/>
    </source>
</evidence>
<feature type="region of interest" description="Disordered" evidence="1">
    <location>
        <begin position="191"/>
        <end position="225"/>
    </location>
</feature>